<proteinExistence type="predicted"/>
<sequence length="197" mass="22111">MLPFFIKIFLIFAFFANNGYSNWIGKCDLSAPPASWLSTNATGIIDWATAGQPTNGSHFCLEGNRQLKTFHNAYQIDLCHNQLEVVSRNVRDASSCQSQSSRIVYCFSLCFNNTMEDAVVQAALKSNIPQIVANDIQTTLETDWAITVMQVDYNDPATHLNISSFLDPNVWCSVYIGIKPKLGFDYLFEIQLGKIIH</sequence>
<dbReference type="Proteomes" id="UP000494206">
    <property type="component" value="Unassembled WGS sequence"/>
</dbReference>
<keyword evidence="1" id="KW-0732">Signal</keyword>
<dbReference type="AlphaFoldDB" id="A0A8S1F3S1"/>
<feature type="chain" id="PRO_5035908856" evidence="1">
    <location>
        <begin position="22"/>
        <end position="197"/>
    </location>
</feature>
<accession>A0A8S1F3S1</accession>
<dbReference type="OrthoDB" id="5824843at2759"/>
<reference evidence="2 3" key="1">
    <citation type="submission" date="2020-04" db="EMBL/GenBank/DDBJ databases">
        <authorList>
            <person name="Laetsch R D."/>
            <person name="Stevens L."/>
            <person name="Kumar S."/>
            <person name="Blaxter L. M."/>
        </authorList>
    </citation>
    <scope>NUCLEOTIDE SEQUENCE [LARGE SCALE GENOMIC DNA]</scope>
</reference>
<evidence type="ECO:0000313" key="3">
    <source>
        <dbReference type="Proteomes" id="UP000494206"/>
    </source>
</evidence>
<gene>
    <name evidence="2" type="ORF">CBOVIS_LOCUS8799</name>
</gene>
<dbReference type="EMBL" id="CADEPM010000005">
    <property type="protein sequence ID" value="CAB3406777.1"/>
    <property type="molecule type" value="Genomic_DNA"/>
</dbReference>
<name>A0A8S1F3S1_9PELO</name>
<feature type="signal peptide" evidence="1">
    <location>
        <begin position="1"/>
        <end position="21"/>
    </location>
</feature>
<comment type="caution">
    <text evidence="2">The sequence shown here is derived from an EMBL/GenBank/DDBJ whole genome shotgun (WGS) entry which is preliminary data.</text>
</comment>
<protein>
    <submittedName>
        <fullName evidence="2">Uncharacterized protein</fullName>
    </submittedName>
</protein>
<evidence type="ECO:0000256" key="1">
    <source>
        <dbReference type="SAM" id="SignalP"/>
    </source>
</evidence>
<keyword evidence="3" id="KW-1185">Reference proteome</keyword>
<evidence type="ECO:0000313" key="2">
    <source>
        <dbReference type="EMBL" id="CAB3406777.1"/>
    </source>
</evidence>
<organism evidence="2 3">
    <name type="scientific">Caenorhabditis bovis</name>
    <dbReference type="NCBI Taxonomy" id="2654633"/>
    <lineage>
        <taxon>Eukaryota</taxon>
        <taxon>Metazoa</taxon>
        <taxon>Ecdysozoa</taxon>
        <taxon>Nematoda</taxon>
        <taxon>Chromadorea</taxon>
        <taxon>Rhabditida</taxon>
        <taxon>Rhabditina</taxon>
        <taxon>Rhabditomorpha</taxon>
        <taxon>Rhabditoidea</taxon>
        <taxon>Rhabditidae</taxon>
        <taxon>Peloderinae</taxon>
        <taxon>Caenorhabditis</taxon>
    </lineage>
</organism>